<dbReference type="Proteomes" id="UP000287651">
    <property type="component" value="Unassembled WGS sequence"/>
</dbReference>
<accession>A0A427BBC0</accession>
<evidence type="ECO:0000256" key="1">
    <source>
        <dbReference type="SAM" id="MobiDB-lite"/>
    </source>
</evidence>
<evidence type="ECO:0000313" key="2">
    <source>
        <dbReference type="EMBL" id="RRT85830.1"/>
    </source>
</evidence>
<feature type="compositionally biased region" description="Basic and acidic residues" evidence="1">
    <location>
        <begin position="62"/>
        <end position="72"/>
    </location>
</feature>
<feature type="region of interest" description="Disordered" evidence="1">
    <location>
        <begin position="53"/>
        <end position="90"/>
    </location>
</feature>
<gene>
    <name evidence="2" type="ORF">B296_00003186</name>
</gene>
<organism evidence="2 3">
    <name type="scientific">Ensete ventricosum</name>
    <name type="common">Abyssinian banana</name>
    <name type="synonym">Musa ensete</name>
    <dbReference type="NCBI Taxonomy" id="4639"/>
    <lineage>
        <taxon>Eukaryota</taxon>
        <taxon>Viridiplantae</taxon>
        <taxon>Streptophyta</taxon>
        <taxon>Embryophyta</taxon>
        <taxon>Tracheophyta</taxon>
        <taxon>Spermatophyta</taxon>
        <taxon>Magnoliopsida</taxon>
        <taxon>Liliopsida</taxon>
        <taxon>Zingiberales</taxon>
        <taxon>Musaceae</taxon>
        <taxon>Ensete</taxon>
    </lineage>
</organism>
<name>A0A427BBC0_ENSVE</name>
<evidence type="ECO:0000313" key="3">
    <source>
        <dbReference type="Proteomes" id="UP000287651"/>
    </source>
</evidence>
<dbReference type="AlphaFoldDB" id="A0A427BBC0"/>
<dbReference type="EMBL" id="AMZH03000055">
    <property type="protein sequence ID" value="RRT85830.1"/>
    <property type="molecule type" value="Genomic_DNA"/>
</dbReference>
<proteinExistence type="predicted"/>
<reference evidence="2 3" key="1">
    <citation type="journal article" date="2014" name="Agronomy (Basel)">
        <title>A Draft Genome Sequence for Ensete ventricosum, the Drought-Tolerant Tree Against Hunger.</title>
        <authorList>
            <person name="Harrison J."/>
            <person name="Moore K.A."/>
            <person name="Paszkiewicz K."/>
            <person name="Jones T."/>
            <person name="Grant M."/>
            <person name="Ambacheew D."/>
            <person name="Muzemil S."/>
            <person name="Studholme D.J."/>
        </authorList>
    </citation>
    <scope>NUCLEOTIDE SEQUENCE [LARGE SCALE GENOMIC DNA]</scope>
</reference>
<sequence>MHWAVRTDPPADRNANRLLSGEEEGEPRVSAALLIPSLARSVTHEQFLLPAWGEETSPRVGRRNEATSENKRTRVSPNGDLTRGLLTTPAPLSSTTAVDHIYTRLSKYKGRRSHDASNQAANVSTICSMSGPLRPKVLW</sequence>
<protein>
    <submittedName>
        <fullName evidence="2">Uncharacterized protein</fullName>
    </submittedName>
</protein>
<comment type="caution">
    <text evidence="2">The sequence shown here is derived from an EMBL/GenBank/DDBJ whole genome shotgun (WGS) entry which is preliminary data.</text>
</comment>
<feature type="region of interest" description="Disordered" evidence="1">
    <location>
        <begin position="1"/>
        <end position="27"/>
    </location>
</feature>